<feature type="domain" description="SUF system FeS cluster assembly SufBD N-terminal" evidence="3">
    <location>
        <begin position="34"/>
        <end position="177"/>
    </location>
</feature>
<dbReference type="PANTHER" id="PTHR43575">
    <property type="entry name" value="PROTEIN ABCI7, CHLOROPLASTIC"/>
    <property type="match status" value="1"/>
</dbReference>
<evidence type="ECO:0000313" key="5">
    <source>
        <dbReference type="Proteomes" id="UP000032160"/>
    </source>
</evidence>
<dbReference type="Pfam" id="PF19295">
    <property type="entry name" value="SufBD_N"/>
    <property type="match status" value="1"/>
</dbReference>
<name>X5MAK7_9HYPH</name>
<evidence type="ECO:0000313" key="4">
    <source>
        <dbReference type="EMBL" id="CDO60933.1"/>
    </source>
</evidence>
<dbReference type="OrthoDB" id="9768262at2"/>
<organism evidence="4 5">
    <name type="scientific">Candidatus Phaeomarinibacter ectocarpi</name>
    <dbReference type="NCBI Taxonomy" id="1458461"/>
    <lineage>
        <taxon>Bacteria</taxon>
        <taxon>Pseudomonadati</taxon>
        <taxon>Pseudomonadota</taxon>
        <taxon>Alphaproteobacteria</taxon>
        <taxon>Hyphomicrobiales</taxon>
        <taxon>Parvibaculaceae</taxon>
        <taxon>Candidatus Phaeomarinibacter</taxon>
    </lineage>
</organism>
<dbReference type="GO" id="GO:0016226">
    <property type="term" value="P:iron-sulfur cluster assembly"/>
    <property type="evidence" value="ECO:0007669"/>
    <property type="project" value="InterPro"/>
</dbReference>
<gene>
    <name evidence="4" type="ORF">BN1012_Phect2720</name>
</gene>
<dbReference type="RefSeq" id="WP_043948858.1">
    <property type="nucleotide sequence ID" value="NZ_HG966617.1"/>
</dbReference>
<keyword evidence="5" id="KW-1185">Reference proteome</keyword>
<dbReference type="STRING" id="1458461.BN1012_Phect2720"/>
<dbReference type="HOGENOM" id="CLU_026231_5_2_5"/>
<evidence type="ECO:0000256" key="1">
    <source>
        <dbReference type="ARBA" id="ARBA00043967"/>
    </source>
</evidence>
<protein>
    <submittedName>
        <fullName evidence="4">Iron-sulfur cluster assembly protein SufD</fullName>
    </submittedName>
</protein>
<accession>X5MAK7</accession>
<dbReference type="AlphaFoldDB" id="X5MAK7"/>
<dbReference type="Proteomes" id="UP000032160">
    <property type="component" value="Chromosome I"/>
</dbReference>
<dbReference type="SUPFAM" id="SSF101960">
    <property type="entry name" value="Stabilizer of iron transporter SufD"/>
    <property type="match status" value="1"/>
</dbReference>
<dbReference type="KEGG" id="pect:BN1012_Phect2720"/>
<dbReference type="PATRIC" id="fig|1458461.3.peg.2726"/>
<dbReference type="EMBL" id="HG966617">
    <property type="protein sequence ID" value="CDO60933.1"/>
    <property type="molecule type" value="Genomic_DNA"/>
</dbReference>
<dbReference type="InterPro" id="IPR055346">
    <property type="entry name" value="Fe-S_cluster_assembly_SufBD"/>
</dbReference>
<dbReference type="InterPro" id="IPR011542">
    <property type="entry name" value="SUF_FeS_clus_asmbl_SufD"/>
</dbReference>
<sequence>MARVAVEPLDIETGLVDDHAAAAKVLPGAAHQASARSKAIEAFAVEGLPNRRLEEYRYFDLRQMLAKAGPLAVTPAASSVDTTDSATGLFAELDRHVAVFINGRFDAARSSFDGLPDGVELLSYSEALNSEAAWVSEALESSIAPQDAVTTLNAAYAIDGIVIRVSAGVKVHKPIEVQWRAVGDVSTHFHTRSLVVLEEGAQLTLLETRGDDKRAPVFATGALRLVIGDDASLRHAAVYADGDDVVRVGKKSVTLGKASNYETLGLAVGTGKARTDEHVHFAGENTKASINGLSLLRDRAVMDNTLFVDHAVPNCESEETFRSVLDDASRGVFQGSILVRKDAQKIDSQMQARALLLSRKAEMDAKPMLEIYADDVICAHGSAIGEPDQNAIFYLMSRGIDENTARALLVAGFLDDVVDGFDDGAIAVALKMLLAERLGAPKDTAQGASI</sequence>
<dbReference type="InterPro" id="IPR045595">
    <property type="entry name" value="SufBD_N"/>
</dbReference>
<dbReference type="InterPro" id="IPR000825">
    <property type="entry name" value="SUF_FeS_clus_asmbl_SufBD_core"/>
</dbReference>
<proteinExistence type="inferred from homology"/>
<reference evidence="4 5" key="1">
    <citation type="journal article" date="2014" name="Front. Genet.">
        <title>Genome and metabolic network of "Candidatus Phaeomarinobacter ectocarpi" Ec32, a new candidate genus of Alphaproteobacteria frequently associated with brown algae.</title>
        <authorList>
            <person name="Dittami S.M."/>
            <person name="Barbeyron T."/>
            <person name="Boyen C."/>
            <person name="Cambefort J."/>
            <person name="Collet G."/>
            <person name="Delage L."/>
            <person name="Gobet A."/>
            <person name="Groisillier A."/>
            <person name="Leblanc C."/>
            <person name="Michel G."/>
            <person name="Scornet D."/>
            <person name="Siegel A."/>
            <person name="Tapia J.E."/>
            <person name="Tonon T."/>
        </authorList>
    </citation>
    <scope>NUCLEOTIDE SEQUENCE [LARGE SCALE GENOMIC DNA]</scope>
    <source>
        <strain evidence="4 5">Ec32</strain>
    </source>
</reference>
<feature type="domain" description="SUF system FeS cluster assembly SufBD core" evidence="2">
    <location>
        <begin position="187"/>
        <end position="413"/>
    </location>
</feature>
<dbReference type="PANTHER" id="PTHR43575:SF1">
    <property type="entry name" value="PROTEIN ABCI7, CHLOROPLASTIC"/>
    <property type="match status" value="1"/>
</dbReference>
<dbReference type="Pfam" id="PF01458">
    <property type="entry name" value="SUFBD_core"/>
    <property type="match status" value="1"/>
</dbReference>
<evidence type="ECO:0000259" key="2">
    <source>
        <dbReference type="Pfam" id="PF01458"/>
    </source>
</evidence>
<evidence type="ECO:0000259" key="3">
    <source>
        <dbReference type="Pfam" id="PF19295"/>
    </source>
</evidence>
<comment type="similarity">
    <text evidence="1">Belongs to the iron-sulfur cluster assembly SufBD family.</text>
</comment>
<dbReference type="NCBIfam" id="TIGR01981">
    <property type="entry name" value="sufD"/>
    <property type="match status" value="1"/>
</dbReference>
<dbReference type="InterPro" id="IPR037284">
    <property type="entry name" value="SUF_FeS_clus_asmbl_SufBD_sf"/>
</dbReference>